<accession>A0A1G7EZ72</accession>
<dbReference type="STRING" id="69960.SAMN05421720_11047"/>
<dbReference type="RefSeq" id="WP_176793723.1">
    <property type="nucleotide sequence ID" value="NZ_FNAP01000010.1"/>
</dbReference>
<protein>
    <submittedName>
        <fullName evidence="2">Uncharacterized protein</fullName>
    </submittedName>
</protein>
<evidence type="ECO:0000313" key="3">
    <source>
        <dbReference type="Proteomes" id="UP000199412"/>
    </source>
</evidence>
<keyword evidence="1" id="KW-1133">Transmembrane helix</keyword>
<feature type="transmembrane region" description="Helical" evidence="1">
    <location>
        <begin position="6"/>
        <end position="25"/>
    </location>
</feature>
<dbReference type="AlphaFoldDB" id="A0A1G7EZ72"/>
<dbReference type="EMBL" id="FNAP01000010">
    <property type="protein sequence ID" value="SDE69020.1"/>
    <property type="molecule type" value="Genomic_DNA"/>
</dbReference>
<evidence type="ECO:0000313" key="2">
    <source>
        <dbReference type="EMBL" id="SDE69020.1"/>
    </source>
</evidence>
<keyword evidence="1" id="KW-0812">Transmembrane</keyword>
<reference evidence="2 3" key="1">
    <citation type="submission" date="2016-10" db="EMBL/GenBank/DDBJ databases">
        <authorList>
            <person name="de Groot N.N."/>
        </authorList>
    </citation>
    <scope>NUCLEOTIDE SEQUENCE [LARGE SCALE GENOMIC DNA]</scope>
    <source>
        <strain evidence="2 3">ATCC 700224</strain>
    </source>
</reference>
<evidence type="ECO:0000256" key="1">
    <source>
        <dbReference type="SAM" id="Phobius"/>
    </source>
</evidence>
<keyword evidence="1" id="KW-0472">Membrane</keyword>
<organism evidence="2 3">
    <name type="scientific">Rhodospira trueperi</name>
    <dbReference type="NCBI Taxonomy" id="69960"/>
    <lineage>
        <taxon>Bacteria</taxon>
        <taxon>Pseudomonadati</taxon>
        <taxon>Pseudomonadota</taxon>
        <taxon>Alphaproteobacteria</taxon>
        <taxon>Rhodospirillales</taxon>
        <taxon>Rhodospirillaceae</taxon>
        <taxon>Rhodospira</taxon>
    </lineage>
</organism>
<name>A0A1G7EZ72_9PROT</name>
<dbReference type="Proteomes" id="UP000199412">
    <property type="component" value="Unassembled WGS sequence"/>
</dbReference>
<gene>
    <name evidence="2" type="ORF">SAMN05421720_11047</name>
</gene>
<keyword evidence="3" id="KW-1185">Reference proteome</keyword>
<sequence>MAAVKSLVVFMGVLILLGLGLFGYGMMQQSGKLGRDDGDRAVFDRASLDEPEGTRISHMMSDGQGRVILGLTGGGRPDRVVVIDPADGRRLGTVAVHGSPSR</sequence>
<proteinExistence type="predicted"/>